<dbReference type="Proteomes" id="UP000662074">
    <property type="component" value="Unassembled WGS sequence"/>
</dbReference>
<dbReference type="AlphaFoldDB" id="A0A917JBB6"/>
<reference evidence="3" key="1">
    <citation type="journal article" date="2014" name="Int. J. Syst. Evol. Microbiol.">
        <title>Complete genome sequence of Corynebacterium casei LMG S-19264T (=DSM 44701T), isolated from a smear-ripened cheese.</title>
        <authorList>
            <consortium name="US DOE Joint Genome Institute (JGI-PGF)"/>
            <person name="Walter F."/>
            <person name="Albersmeier A."/>
            <person name="Kalinowski J."/>
            <person name="Ruckert C."/>
        </authorList>
    </citation>
    <scope>NUCLEOTIDE SEQUENCE</scope>
    <source>
        <strain evidence="3">CCM 8711</strain>
    </source>
</reference>
<comment type="caution">
    <text evidence="3">The sequence shown here is derived from an EMBL/GenBank/DDBJ whole genome shotgun (WGS) entry which is preliminary data.</text>
</comment>
<name>A0A917JBB6_9SPHI</name>
<dbReference type="PANTHER" id="PTHR35526:SF6">
    <property type="entry name" value="SLR1861 PROTEIN"/>
    <property type="match status" value="1"/>
</dbReference>
<dbReference type="Pfam" id="PF13581">
    <property type="entry name" value="HATPase_c_2"/>
    <property type="match status" value="1"/>
</dbReference>
<dbReference type="GO" id="GO:0004674">
    <property type="term" value="F:protein serine/threonine kinase activity"/>
    <property type="evidence" value="ECO:0007669"/>
    <property type="project" value="UniProtKB-KW"/>
</dbReference>
<keyword evidence="1" id="KW-0723">Serine/threonine-protein kinase</keyword>
<dbReference type="PANTHER" id="PTHR35526">
    <property type="entry name" value="ANTI-SIGMA-F FACTOR RSBW-RELATED"/>
    <property type="match status" value="1"/>
</dbReference>
<dbReference type="EMBL" id="BMDO01000010">
    <property type="protein sequence ID" value="GGI52081.1"/>
    <property type="molecule type" value="Genomic_DNA"/>
</dbReference>
<accession>A0A917JBB6</accession>
<dbReference type="InterPro" id="IPR050267">
    <property type="entry name" value="Anti-sigma-factor_SerPK"/>
</dbReference>
<keyword evidence="1" id="KW-0808">Transferase</keyword>
<keyword evidence="4" id="KW-1185">Reference proteome</keyword>
<dbReference type="Gene3D" id="3.30.565.10">
    <property type="entry name" value="Histidine kinase-like ATPase, C-terminal domain"/>
    <property type="match status" value="1"/>
</dbReference>
<evidence type="ECO:0000313" key="4">
    <source>
        <dbReference type="Proteomes" id="UP000662074"/>
    </source>
</evidence>
<keyword evidence="1" id="KW-0418">Kinase</keyword>
<evidence type="ECO:0000256" key="1">
    <source>
        <dbReference type="ARBA" id="ARBA00022527"/>
    </source>
</evidence>
<proteinExistence type="predicted"/>
<dbReference type="InterPro" id="IPR003594">
    <property type="entry name" value="HATPase_dom"/>
</dbReference>
<protein>
    <recommendedName>
        <fullName evidence="2">Histidine kinase/HSP90-like ATPase domain-containing protein</fullName>
    </recommendedName>
</protein>
<evidence type="ECO:0000259" key="2">
    <source>
        <dbReference type="Pfam" id="PF13581"/>
    </source>
</evidence>
<dbReference type="RefSeq" id="WP_188418193.1">
    <property type="nucleotide sequence ID" value="NZ_BMDO01000010.1"/>
</dbReference>
<dbReference type="CDD" id="cd16936">
    <property type="entry name" value="HATPase_RsbW-like"/>
    <property type="match status" value="1"/>
</dbReference>
<dbReference type="InterPro" id="IPR036890">
    <property type="entry name" value="HATPase_C_sf"/>
</dbReference>
<gene>
    <name evidence="3" type="ORF">GCM10011425_32930</name>
</gene>
<feature type="domain" description="Histidine kinase/HSP90-like ATPase" evidence="2">
    <location>
        <begin position="8"/>
        <end position="134"/>
    </location>
</feature>
<evidence type="ECO:0000313" key="3">
    <source>
        <dbReference type="EMBL" id="GGI52081.1"/>
    </source>
</evidence>
<reference evidence="3" key="2">
    <citation type="submission" date="2020-09" db="EMBL/GenBank/DDBJ databases">
        <authorList>
            <person name="Sun Q."/>
            <person name="Sedlacek I."/>
        </authorList>
    </citation>
    <scope>NUCLEOTIDE SEQUENCE</scope>
    <source>
        <strain evidence="3">CCM 8711</strain>
    </source>
</reference>
<organism evidence="3 4">
    <name type="scientific">Mucilaginibacter galii</name>
    <dbReference type="NCBI Taxonomy" id="2005073"/>
    <lineage>
        <taxon>Bacteria</taxon>
        <taxon>Pseudomonadati</taxon>
        <taxon>Bacteroidota</taxon>
        <taxon>Sphingobacteriia</taxon>
        <taxon>Sphingobacteriales</taxon>
        <taxon>Sphingobacteriaceae</taxon>
        <taxon>Mucilaginibacter</taxon>
    </lineage>
</organism>
<sequence>MDNAAKIFPASLDSLEPIRDYVSKRCEVLGFNKKKTYGLCLAIDEIATNIINYGYPKAGIGLGIIEVHMADDARQLTVTLIDTAVAFDPLAHLVPNQDDMNKPLEDRPIGGLGILLARQNVDEFRYERRGDQNCNVFVVNVSS</sequence>